<protein>
    <recommendedName>
        <fullName evidence="9">Prenyltransferase</fullName>
    </recommendedName>
</protein>
<feature type="transmembrane region" description="Helical" evidence="6">
    <location>
        <begin position="98"/>
        <end position="118"/>
    </location>
</feature>
<feature type="transmembrane region" description="Helical" evidence="6">
    <location>
        <begin position="309"/>
        <end position="331"/>
    </location>
</feature>
<dbReference type="Gene3D" id="1.10.357.140">
    <property type="entry name" value="UbiA prenyltransferase"/>
    <property type="match status" value="1"/>
</dbReference>
<feature type="transmembrane region" description="Helical" evidence="6">
    <location>
        <begin position="56"/>
        <end position="77"/>
    </location>
</feature>
<keyword evidence="8" id="KW-1185">Reference proteome</keyword>
<keyword evidence="2" id="KW-1003">Cell membrane</keyword>
<evidence type="ECO:0000256" key="2">
    <source>
        <dbReference type="ARBA" id="ARBA00022475"/>
    </source>
</evidence>
<reference evidence="7" key="1">
    <citation type="submission" date="2024-05" db="EMBL/GenBank/DDBJ databases">
        <authorList>
            <person name="Jung D.-H."/>
        </authorList>
    </citation>
    <scope>NUCLEOTIDE SEQUENCE</scope>
    <source>
        <strain evidence="7">JA-25</strain>
    </source>
</reference>
<feature type="transmembrane region" description="Helical" evidence="6">
    <location>
        <begin position="234"/>
        <end position="260"/>
    </location>
</feature>
<evidence type="ECO:0008006" key="9">
    <source>
        <dbReference type="Google" id="ProtNLM"/>
    </source>
</evidence>
<organism evidence="7 8">
    <name type="scientific">Fibrivirga algicola</name>
    <dbReference type="NCBI Taxonomy" id="2950420"/>
    <lineage>
        <taxon>Bacteria</taxon>
        <taxon>Pseudomonadati</taxon>
        <taxon>Bacteroidota</taxon>
        <taxon>Cytophagia</taxon>
        <taxon>Cytophagales</taxon>
        <taxon>Spirosomataceae</taxon>
        <taxon>Fibrivirga</taxon>
    </lineage>
</organism>
<sequence length="347" mass="38583">MLSPSISPTLRRFVGQVKTFVRASEWWGHKFSPLLATAYATACLGAIPLWPLLPALLLQLLSLTVGAVYVSLLNDWTDRAVDQAAGKPNRLAGRSPQFVGLTLGICLLIGLVLCSYFWRRSPPVGLWYGAAWVVYSLYSLPPARLKEKAFWGVLADATGAHLCPQLFTVGLVGSWAGYSPPVLFWWAVGGWSLACGIRNIFWHQLSDEAADRRSGIHTFVTHVGARSTRQLGQWVFFPIEVACLGVILSMLHLPLLWLSLGGYGVLEWLRWRYWGQRPLVLVPHQRILLNEYYITLYPLALLLTQLSQYALAGAVLLLHLVLFGGHFAALFRNIRELSGSLLRPPAS</sequence>
<dbReference type="InterPro" id="IPR000537">
    <property type="entry name" value="UbiA_prenyltransferase"/>
</dbReference>
<gene>
    <name evidence="7" type="ORF">F7231_05030</name>
</gene>
<name>A0ABX0QF76_9BACT</name>
<feature type="transmembrane region" description="Helical" evidence="6">
    <location>
        <begin position="124"/>
        <end position="141"/>
    </location>
</feature>
<dbReference type="InterPro" id="IPR044878">
    <property type="entry name" value="UbiA_sf"/>
</dbReference>
<proteinExistence type="predicted"/>
<comment type="subcellular location">
    <subcellularLocation>
        <location evidence="1">Membrane</location>
        <topology evidence="1">Multi-pass membrane protein</topology>
    </subcellularLocation>
</comment>
<feature type="transmembrane region" description="Helical" evidence="6">
    <location>
        <begin position="153"/>
        <end position="177"/>
    </location>
</feature>
<dbReference type="RefSeq" id="WP_229369582.1">
    <property type="nucleotide sequence ID" value="NZ_WAEL01000001.1"/>
</dbReference>
<evidence type="ECO:0000256" key="1">
    <source>
        <dbReference type="ARBA" id="ARBA00004141"/>
    </source>
</evidence>
<evidence type="ECO:0000256" key="6">
    <source>
        <dbReference type="SAM" id="Phobius"/>
    </source>
</evidence>
<keyword evidence="5 6" id="KW-0472">Membrane</keyword>
<dbReference type="EMBL" id="WAEL01000001">
    <property type="protein sequence ID" value="NID09523.1"/>
    <property type="molecule type" value="Genomic_DNA"/>
</dbReference>
<evidence type="ECO:0000256" key="5">
    <source>
        <dbReference type="ARBA" id="ARBA00023136"/>
    </source>
</evidence>
<evidence type="ECO:0000313" key="7">
    <source>
        <dbReference type="EMBL" id="NID09523.1"/>
    </source>
</evidence>
<dbReference type="Pfam" id="PF01040">
    <property type="entry name" value="UbiA"/>
    <property type="match status" value="1"/>
</dbReference>
<accession>A0ABX0QF76</accession>
<evidence type="ECO:0000256" key="3">
    <source>
        <dbReference type="ARBA" id="ARBA00022692"/>
    </source>
</evidence>
<comment type="caution">
    <text evidence="7">The sequence shown here is derived from an EMBL/GenBank/DDBJ whole genome shotgun (WGS) entry which is preliminary data.</text>
</comment>
<feature type="transmembrane region" description="Helical" evidence="6">
    <location>
        <begin position="183"/>
        <end position="202"/>
    </location>
</feature>
<keyword evidence="3 6" id="KW-0812">Transmembrane</keyword>
<dbReference type="Proteomes" id="UP000606008">
    <property type="component" value="Unassembled WGS sequence"/>
</dbReference>
<keyword evidence="4 6" id="KW-1133">Transmembrane helix</keyword>
<evidence type="ECO:0000313" key="8">
    <source>
        <dbReference type="Proteomes" id="UP000606008"/>
    </source>
</evidence>
<evidence type="ECO:0000256" key="4">
    <source>
        <dbReference type="ARBA" id="ARBA00022989"/>
    </source>
</evidence>